<reference evidence="1" key="1">
    <citation type="submission" date="2020-02" db="EMBL/GenBank/DDBJ databases">
        <authorList>
            <person name="Meier V. D."/>
        </authorList>
    </citation>
    <scope>NUCLEOTIDE SEQUENCE</scope>
    <source>
        <strain evidence="1">AVDCRST_MAG58</strain>
    </source>
</reference>
<dbReference type="Gene3D" id="3.30.70.920">
    <property type="match status" value="1"/>
</dbReference>
<evidence type="ECO:0000313" key="1">
    <source>
        <dbReference type="EMBL" id="CAA9454345.1"/>
    </source>
</evidence>
<proteinExistence type="predicted"/>
<dbReference type="InterPro" id="IPR014845">
    <property type="entry name" value="GYD/TTHA1554"/>
</dbReference>
<organism evidence="1">
    <name type="scientific">uncultured Rubrobacteraceae bacterium</name>
    <dbReference type="NCBI Taxonomy" id="349277"/>
    <lineage>
        <taxon>Bacteria</taxon>
        <taxon>Bacillati</taxon>
        <taxon>Actinomycetota</taxon>
        <taxon>Rubrobacteria</taxon>
        <taxon>Rubrobacterales</taxon>
        <taxon>Rubrobacteraceae</taxon>
        <taxon>environmental samples</taxon>
    </lineage>
</organism>
<dbReference type="AlphaFoldDB" id="A0A6J4QTA4"/>
<evidence type="ECO:0008006" key="2">
    <source>
        <dbReference type="Google" id="ProtNLM"/>
    </source>
</evidence>
<name>A0A6J4QTA4_9ACTN</name>
<gene>
    <name evidence="1" type="ORF">AVDCRST_MAG58-1291</name>
</gene>
<dbReference type="EMBL" id="CADCVF010000030">
    <property type="protein sequence ID" value="CAA9454345.1"/>
    <property type="molecule type" value="Genomic_DNA"/>
</dbReference>
<accession>A0A6J4QTA4</accession>
<protein>
    <recommendedName>
        <fullName evidence="2">GYD domain-containing protein</fullName>
    </recommendedName>
</protein>
<dbReference type="Pfam" id="PF08734">
    <property type="entry name" value="GYD"/>
    <property type="match status" value="1"/>
</dbReference>
<sequence length="97" mass="10850">MPRYVVLVNWTEQGVRNVKETLERTDSGGGIAEKHGLKLEQAYWTVGPYDMVAIFEAPDDEALSAHLLEIGSLGNVRTTTLRAYDEEEMSGILRRLA</sequence>